<accession>A0ABW1V6X0</accession>
<dbReference type="InterPro" id="IPR000801">
    <property type="entry name" value="Esterase-like"/>
</dbReference>
<dbReference type="PANTHER" id="PTHR48098">
    <property type="entry name" value="ENTEROCHELIN ESTERASE-RELATED"/>
    <property type="match status" value="1"/>
</dbReference>
<dbReference type="Proteomes" id="UP001596233">
    <property type="component" value="Unassembled WGS sequence"/>
</dbReference>
<dbReference type="EMBL" id="JBHSTE010000006">
    <property type="protein sequence ID" value="MFC6334482.1"/>
    <property type="molecule type" value="Genomic_DNA"/>
</dbReference>
<reference evidence="2" key="1">
    <citation type="journal article" date="2019" name="Int. J. Syst. Evol. Microbiol.">
        <title>The Global Catalogue of Microorganisms (GCM) 10K type strain sequencing project: providing services to taxonomists for standard genome sequencing and annotation.</title>
        <authorList>
            <consortium name="The Broad Institute Genomics Platform"/>
            <consortium name="The Broad Institute Genome Sequencing Center for Infectious Disease"/>
            <person name="Wu L."/>
            <person name="Ma J."/>
        </authorList>
    </citation>
    <scope>NUCLEOTIDE SEQUENCE [LARGE SCALE GENOMIC DNA]</scope>
    <source>
        <strain evidence="2">PCU 280</strain>
    </source>
</reference>
<dbReference type="RefSeq" id="WP_379237055.1">
    <property type="nucleotide sequence ID" value="NZ_JBHSTE010000006.1"/>
</dbReference>
<dbReference type="Pfam" id="PF00756">
    <property type="entry name" value="Esterase"/>
    <property type="match status" value="1"/>
</dbReference>
<protein>
    <submittedName>
        <fullName evidence="1">Alpha/beta hydrolase</fullName>
    </submittedName>
</protein>
<dbReference type="PANTHER" id="PTHR48098:SF1">
    <property type="entry name" value="DIACYLGLYCEROL ACYLTRANSFERASE_MYCOLYLTRANSFERASE AG85A"/>
    <property type="match status" value="1"/>
</dbReference>
<dbReference type="SUPFAM" id="SSF53474">
    <property type="entry name" value="alpha/beta-Hydrolases"/>
    <property type="match status" value="1"/>
</dbReference>
<organism evidence="1 2">
    <name type="scientific">Paenibacillus septentrionalis</name>
    <dbReference type="NCBI Taxonomy" id="429342"/>
    <lineage>
        <taxon>Bacteria</taxon>
        <taxon>Bacillati</taxon>
        <taxon>Bacillota</taxon>
        <taxon>Bacilli</taxon>
        <taxon>Bacillales</taxon>
        <taxon>Paenibacillaceae</taxon>
        <taxon>Paenibacillus</taxon>
    </lineage>
</organism>
<dbReference type="Gene3D" id="3.40.50.1820">
    <property type="entry name" value="alpha/beta hydrolase"/>
    <property type="match status" value="1"/>
</dbReference>
<evidence type="ECO:0000313" key="1">
    <source>
        <dbReference type="EMBL" id="MFC6334482.1"/>
    </source>
</evidence>
<dbReference type="InterPro" id="IPR050583">
    <property type="entry name" value="Mycobacterial_A85_antigen"/>
</dbReference>
<name>A0ABW1V6X0_9BACL</name>
<sequence>MAYLTVNFFSDSLRREVTFNALLPIDGSNKLDFASQQPLKSLYLLNGFTGSHNDWISYTRIRKLSDQHNIAVFMPAGENHFYVDHEAREEYYGQFVGEELVEFTRQCFPISTSREHTFIGGLSMGGYGAIRNGLKYNTRFAGIIALSAALIPYKIANASPDFTHNSMRQPYFQSVFGDLTKLLGSDKDPEALIKQLAAAGKQLPHMYLSCGTEDFLYDVNLRYHQFLLSEAIEHTYKEKPGDHTWEFWDEGIEDALNWISALPSTKE</sequence>
<gene>
    <name evidence="1" type="ORF">ACFP56_17780</name>
</gene>
<dbReference type="InterPro" id="IPR029058">
    <property type="entry name" value="AB_hydrolase_fold"/>
</dbReference>
<keyword evidence="1" id="KW-0378">Hydrolase</keyword>
<evidence type="ECO:0000313" key="2">
    <source>
        <dbReference type="Proteomes" id="UP001596233"/>
    </source>
</evidence>
<proteinExistence type="predicted"/>
<comment type="caution">
    <text evidence="1">The sequence shown here is derived from an EMBL/GenBank/DDBJ whole genome shotgun (WGS) entry which is preliminary data.</text>
</comment>
<dbReference type="GO" id="GO:0016787">
    <property type="term" value="F:hydrolase activity"/>
    <property type="evidence" value="ECO:0007669"/>
    <property type="project" value="UniProtKB-KW"/>
</dbReference>
<keyword evidence="2" id="KW-1185">Reference proteome</keyword>